<reference evidence="3" key="1">
    <citation type="submission" date="2017-01" db="EMBL/GenBank/DDBJ databases">
        <authorList>
            <person name="Wang Y."/>
            <person name="White M."/>
            <person name="Kvist S."/>
            <person name="Moncalvo J.-M."/>
        </authorList>
    </citation>
    <scope>NUCLEOTIDE SEQUENCE [LARGE SCALE GENOMIC DNA]</scope>
    <source>
        <strain evidence="3">COL-18-3</strain>
    </source>
</reference>
<keyword evidence="1" id="KW-0472">Membrane</keyword>
<protein>
    <submittedName>
        <fullName evidence="2">Uncharacterized protein</fullName>
    </submittedName>
</protein>
<keyword evidence="1" id="KW-0812">Transmembrane</keyword>
<sequence length="212" mass="24026">MIRWYCKILMSGRIKTDDYAVFRGILAALLGINFSFTLIKKYSQKNKTTKTTTGCFGTGKAVEESDNVFEFKSDSNKVGKTEENSFELPPFGYWTLVTDTVEILKSLIAMYSFVGSFNESSYFAEKYMTFANGISDKYMILESTLLYSTIETNDCSNTQTINATVEYLTHIFSTPPTDGAVFDVTNNQQSVWRDGARTNWFENTACVSLHRQ</sequence>
<comment type="caution">
    <text evidence="2">The sequence shown here is derived from an EMBL/GenBank/DDBJ whole genome shotgun (WGS) entry which is preliminary data.</text>
</comment>
<organism evidence="2 3">
    <name type="scientific">Zancudomyces culisetae</name>
    <name type="common">Gut fungus</name>
    <name type="synonym">Smittium culisetae</name>
    <dbReference type="NCBI Taxonomy" id="1213189"/>
    <lineage>
        <taxon>Eukaryota</taxon>
        <taxon>Fungi</taxon>
        <taxon>Fungi incertae sedis</taxon>
        <taxon>Zoopagomycota</taxon>
        <taxon>Kickxellomycotina</taxon>
        <taxon>Harpellomycetes</taxon>
        <taxon>Harpellales</taxon>
        <taxon>Legeriomycetaceae</taxon>
        <taxon>Zancudomyces</taxon>
    </lineage>
</organism>
<dbReference type="Proteomes" id="UP000188320">
    <property type="component" value="Unassembled WGS sequence"/>
</dbReference>
<evidence type="ECO:0000256" key="1">
    <source>
        <dbReference type="SAM" id="Phobius"/>
    </source>
</evidence>
<evidence type="ECO:0000313" key="2">
    <source>
        <dbReference type="EMBL" id="OMH79376.1"/>
    </source>
</evidence>
<proteinExistence type="predicted"/>
<dbReference type="AlphaFoldDB" id="A0A1R1PEJ1"/>
<keyword evidence="1" id="KW-1133">Transmembrane helix</keyword>
<accession>A0A1R1PEJ1</accession>
<name>A0A1R1PEJ1_ZANCU</name>
<feature type="transmembrane region" description="Helical" evidence="1">
    <location>
        <begin position="20"/>
        <end position="39"/>
    </location>
</feature>
<evidence type="ECO:0000313" key="3">
    <source>
        <dbReference type="Proteomes" id="UP000188320"/>
    </source>
</evidence>
<dbReference type="EMBL" id="LSSK01001568">
    <property type="protein sequence ID" value="OMH79376.1"/>
    <property type="molecule type" value="Genomic_DNA"/>
</dbReference>
<keyword evidence="3" id="KW-1185">Reference proteome</keyword>
<gene>
    <name evidence="2" type="ORF">AX774_g7213</name>
</gene>